<name>A0AC58TGS9_TOBAC</name>
<evidence type="ECO:0000313" key="2">
    <source>
        <dbReference type="RefSeq" id="XP_075096407.1"/>
    </source>
</evidence>
<dbReference type="Proteomes" id="UP000790787">
    <property type="component" value="Chromosome 20"/>
</dbReference>
<protein>
    <submittedName>
        <fullName evidence="2">Uncharacterized protein LOC142174500</fullName>
    </submittedName>
</protein>
<keyword evidence="1" id="KW-1185">Reference proteome</keyword>
<sequence length="334" mass="38730">MDKAKSATKGRKKTMKDPVKESSIVSVTGEQTRRTFTKSNNLQWMDEEEKFGGLPVSLNEIDDFRHCINTYNLSDLGFKGSIFIWWNGRADEECIFKRLDRCLDNTEFQQIFPGLEVTHLSKIGSDHCPLLLKCDIKAAPVRKTFIFLNFWIKHESVKEVVKENCIIGVEQATYGDIFQKIASLEEVVLVHEAQFEVVPSQDNRERLQKVQADMIKYVAIEEEFWKQKSGMQWFKDGDRNTKFFHVHVNGRRKRLQLKRIQDSTGIWLEQEEEIAKEAVKSFKDQFTKNTIPLDFRILDHIPTLIDGEQNAELLKQPNKEEVKQAVFGLNGESA</sequence>
<reference evidence="2" key="2">
    <citation type="submission" date="2025-08" db="UniProtKB">
        <authorList>
            <consortium name="RefSeq"/>
        </authorList>
    </citation>
    <scope>IDENTIFICATION</scope>
    <source>
        <tissue evidence="2">Leaf</tissue>
    </source>
</reference>
<gene>
    <name evidence="2" type="primary">LOC142174500</name>
</gene>
<evidence type="ECO:0000313" key="1">
    <source>
        <dbReference type="Proteomes" id="UP000790787"/>
    </source>
</evidence>
<organism evidence="1 2">
    <name type="scientific">Nicotiana tabacum</name>
    <name type="common">Common tobacco</name>
    <dbReference type="NCBI Taxonomy" id="4097"/>
    <lineage>
        <taxon>Eukaryota</taxon>
        <taxon>Viridiplantae</taxon>
        <taxon>Streptophyta</taxon>
        <taxon>Embryophyta</taxon>
        <taxon>Tracheophyta</taxon>
        <taxon>Spermatophyta</taxon>
        <taxon>Magnoliopsida</taxon>
        <taxon>eudicotyledons</taxon>
        <taxon>Gunneridae</taxon>
        <taxon>Pentapetalae</taxon>
        <taxon>asterids</taxon>
        <taxon>lamiids</taxon>
        <taxon>Solanales</taxon>
        <taxon>Solanaceae</taxon>
        <taxon>Nicotianoideae</taxon>
        <taxon>Nicotianeae</taxon>
        <taxon>Nicotiana</taxon>
    </lineage>
</organism>
<reference evidence="1" key="1">
    <citation type="journal article" date="2014" name="Nat. Commun.">
        <title>The tobacco genome sequence and its comparison with those of tomato and potato.</title>
        <authorList>
            <person name="Sierro N."/>
            <person name="Battey J.N."/>
            <person name="Ouadi S."/>
            <person name="Bakaher N."/>
            <person name="Bovet L."/>
            <person name="Willig A."/>
            <person name="Goepfert S."/>
            <person name="Peitsch M.C."/>
            <person name="Ivanov N.V."/>
        </authorList>
    </citation>
    <scope>NUCLEOTIDE SEQUENCE [LARGE SCALE GENOMIC DNA]</scope>
</reference>
<proteinExistence type="predicted"/>
<dbReference type="RefSeq" id="XP_075096407.1">
    <property type="nucleotide sequence ID" value="XM_075240306.1"/>
</dbReference>
<accession>A0AC58TGS9</accession>